<feature type="region of interest" description="Disordered" evidence="1">
    <location>
        <begin position="65"/>
        <end position="86"/>
    </location>
</feature>
<dbReference type="EMBL" id="BTGU01000025">
    <property type="protein sequence ID" value="GMN47344.1"/>
    <property type="molecule type" value="Genomic_DNA"/>
</dbReference>
<proteinExistence type="predicted"/>
<evidence type="ECO:0000256" key="1">
    <source>
        <dbReference type="SAM" id="MobiDB-lite"/>
    </source>
</evidence>
<sequence>MKKKFKDDFPYSRISSRAFTHTLGHLISFRSSPDHECFSHTPPGVFPMSHVTSLDSCQIVCARSHQTSHGPASSANTNPPHGSHPN</sequence>
<comment type="caution">
    <text evidence="2">The sequence shown here is derived from an EMBL/GenBank/DDBJ whole genome shotgun (WGS) entry which is preliminary data.</text>
</comment>
<reference evidence="2" key="1">
    <citation type="submission" date="2023-07" db="EMBL/GenBank/DDBJ databases">
        <title>draft genome sequence of fig (Ficus carica).</title>
        <authorList>
            <person name="Takahashi T."/>
            <person name="Nishimura K."/>
        </authorList>
    </citation>
    <scope>NUCLEOTIDE SEQUENCE</scope>
</reference>
<dbReference type="AlphaFoldDB" id="A0AA88A7Q3"/>
<gene>
    <name evidence="2" type="ORF">TIFTF001_016522</name>
</gene>
<dbReference type="Proteomes" id="UP001187192">
    <property type="component" value="Unassembled WGS sequence"/>
</dbReference>
<accession>A0AA88A7Q3</accession>
<evidence type="ECO:0000313" key="3">
    <source>
        <dbReference type="Proteomes" id="UP001187192"/>
    </source>
</evidence>
<name>A0AA88A7Q3_FICCA</name>
<protein>
    <submittedName>
        <fullName evidence="2">Uncharacterized protein</fullName>
    </submittedName>
</protein>
<evidence type="ECO:0000313" key="2">
    <source>
        <dbReference type="EMBL" id="GMN47344.1"/>
    </source>
</evidence>
<keyword evidence="3" id="KW-1185">Reference proteome</keyword>
<organism evidence="2 3">
    <name type="scientific">Ficus carica</name>
    <name type="common">Common fig</name>
    <dbReference type="NCBI Taxonomy" id="3494"/>
    <lineage>
        <taxon>Eukaryota</taxon>
        <taxon>Viridiplantae</taxon>
        <taxon>Streptophyta</taxon>
        <taxon>Embryophyta</taxon>
        <taxon>Tracheophyta</taxon>
        <taxon>Spermatophyta</taxon>
        <taxon>Magnoliopsida</taxon>
        <taxon>eudicotyledons</taxon>
        <taxon>Gunneridae</taxon>
        <taxon>Pentapetalae</taxon>
        <taxon>rosids</taxon>
        <taxon>fabids</taxon>
        <taxon>Rosales</taxon>
        <taxon>Moraceae</taxon>
        <taxon>Ficeae</taxon>
        <taxon>Ficus</taxon>
    </lineage>
</organism>